<name>A0A1M7K9C0_9BACL</name>
<feature type="transmembrane region" description="Helical" evidence="1">
    <location>
        <begin position="58"/>
        <end position="82"/>
    </location>
</feature>
<organism evidence="2 3">
    <name type="scientific">Lacicoccus alkaliphilus DSM 16010</name>
    <dbReference type="NCBI Taxonomy" id="1123231"/>
    <lineage>
        <taxon>Bacteria</taxon>
        <taxon>Bacillati</taxon>
        <taxon>Bacillota</taxon>
        <taxon>Bacilli</taxon>
        <taxon>Bacillales</taxon>
        <taxon>Salinicoccaceae</taxon>
        <taxon>Lacicoccus</taxon>
    </lineage>
</organism>
<keyword evidence="1" id="KW-0472">Membrane</keyword>
<evidence type="ECO:0000313" key="3">
    <source>
        <dbReference type="Proteomes" id="UP000184206"/>
    </source>
</evidence>
<gene>
    <name evidence="2" type="ORF">SAMN02745189_02480</name>
</gene>
<dbReference type="OrthoDB" id="5459053at2"/>
<reference evidence="2 3" key="1">
    <citation type="submission" date="2016-11" db="EMBL/GenBank/DDBJ databases">
        <authorList>
            <person name="Jaros S."/>
            <person name="Januszkiewicz K."/>
            <person name="Wedrychowicz H."/>
        </authorList>
    </citation>
    <scope>NUCLEOTIDE SEQUENCE [LARGE SCALE GENOMIC DNA]</scope>
    <source>
        <strain evidence="2 3">DSM 16010</strain>
    </source>
</reference>
<evidence type="ECO:0000256" key="1">
    <source>
        <dbReference type="SAM" id="Phobius"/>
    </source>
</evidence>
<dbReference type="InterPro" id="IPR007404">
    <property type="entry name" value="YdjM-like"/>
</dbReference>
<dbReference type="PANTHER" id="PTHR35531:SF1">
    <property type="entry name" value="INNER MEMBRANE PROTEIN YBCI-RELATED"/>
    <property type="match status" value="1"/>
</dbReference>
<protein>
    <submittedName>
        <fullName evidence="2">Inner membrane protein</fullName>
    </submittedName>
</protein>
<proteinExistence type="predicted"/>
<sequence length="159" mass="17289">MTGKTHIAGGIAAGLAYAYVSGMDPIILSGAGIVGALIPDICHSGSKIGRKMPITSRFVNLVFGHRAFTHSLMFLVAMAFVLKAFVPFDAVTAGIIVGMASHYILDMGTRRGIQLFFPIDFRVRFPITTKTGSTVENFIFSLLALASFYYGYQAIYFYL</sequence>
<dbReference type="Proteomes" id="UP000184206">
    <property type="component" value="Unassembled WGS sequence"/>
</dbReference>
<dbReference type="RefSeq" id="WP_072710882.1">
    <property type="nucleotide sequence ID" value="NZ_FRCF01000016.1"/>
</dbReference>
<feature type="transmembrane region" description="Helical" evidence="1">
    <location>
        <begin position="16"/>
        <end position="38"/>
    </location>
</feature>
<dbReference type="EMBL" id="FRCF01000016">
    <property type="protein sequence ID" value="SHM61781.1"/>
    <property type="molecule type" value="Genomic_DNA"/>
</dbReference>
<dbReference type="Pfam" id="PF04307">
    <property type="entry name" value="YdjM"/>
    <property type="match status" value="1"/>
</dbReference>
<dbReference type="AlphaFoldDB" id="A0A1M7K9C0"/>
<feature type="transmembrane region" description="Helical" evidence="1">
    <location>
        <begin position="88"/>
        <end position="105"/>
    </location>
</feature>
<keyword evidence="1" id="KW-1133">Transmembrane helix</keyword>
<dbReference type="STRING" id="1123231.SAMN02745189_02480"/>
<evidence type="ECO:0000313" key="2">
    <source>
        <dbReference type="EMBL" id="SHM61781.1"/>
    </source>
</evidence>
<feature type="transmembrane region" description="Helical" evidence="1">
    <location>
        <begin position="138"/>
        <end position="158"/>
    </location>
</feature>
<keyword evidence="1" id="KW-0812">Transmembrane</keyword>
<dbReference type="PANTHER" id="PTHR35531">
    <property type="entry name" value="INNER MEMBRANE PROTEIN YBCI-RELATED"/>
    <property type="match status" value="1"/>
</dbReference>
<keyword evidence="3" id="KW-1185">Reference proteome</keyword>
<accession>A0A1M7K9C0</accession>